<dbReference type="Gene3D" id="3.40.50.150">
    <property type="entry name" value="Vaccinia Virus protein VP39"/>
    <property type="match status" value="1"/>
</dbReference>
<accession>A0A086SYN4</accession>
<feature type="domain" description="Methyltransferase" evidence="1">
    <location>
        <begin position="60"/>
        <end position="157"/>
    </location>
</feature>
<evidence type="ECO:0000259" key="1">
    <source>
        <dbReference type="Pfam" id="PF13649"/>
    </source>
</evidence>
<evidence type="ECO:0000313" key="2">
    <source>
        <dbReference type="EMBL" id="KFH42216.1"/>
    </source>
</evidence>
<dbReference type="CDD" id="cd02440">
    <property type="entry name" value="AdoMet_MTases"/>
    <property type="match status" value="1"/>
</dbReference>
<comment type="caution">
    <text evidence="2">The sequence shown here is derived from an EMBL/GenBank/DDBJ whole genome shotgun (WGS) entry which is preliminary data.</text>
</comment>
<dbReference type="Pfam" id="PF13649">
    <property type="entry name" value="Methyltransf_25"/>
    <property type="match status" value="1"/>
</dbReference>
<dbReference type="AlphaFoldDB" id="A0A086SYN4"/>
<dbReference type="GO" id="GO:0008168">
    <property type="term" value="F:methyltransferase activity"/>
    <property type="evidence" value="ECO:0007669"/>
    <property type="project" value="UniProtKB-KW"/>
</dbReference>
<keyword evidence="2" id="KW-0808">Transferase</keyword>
<dbReference type="OrthoDB" id="10004862at2759"/>
<dbReference type="InterPro" id="IPR029063">
    <property type="entry name" value="SAM-dependent_MTases_sf"/>
</dbReference>
<dbReference type="EMBL" id="JPKY01000101">
    <property type="protein sequence ID" value="KFH42216.1"/>
    <property type="molecule type" value="Genomic_DNA"/>
</dbReference>
<dbReference type="InterPro" id="IPR041698">
    <property type="entry name" value="Methyltransf_25"/>
</dbReference>
<organism evidence="2 3">
    <name type="scientific">Hapsidospora chrysogenum (strain ATCC 11550 / CBS 779.69 / DSM 880 / IAM 14645 / JCM 23072 / IMI 49137)</name>
    <name type="common">Acremonium chrysogenum</name>
    <dbReference type="NCBI Taxonomy" id="857340"/>
    <lineage>
        <taxon>Eukaryota</taxon>
        <taxon>Fungi</taxon>
        <taxon>Dikarya</taxon>
        <taxon>Ascomycota</taxon>
        <taxon>Pezizomycotina</taxon>
        <taxon>Sordariomycetes</taxon>
        <taxon>Hypocreomycetidae</taxon>
        <taxon>Hypocreales</taxon>
        <taxon>Bionectriaceae</taxon>
        <taxon>Hapsidospora</taxon>
    </lineage>
</organism>
<dbReference type="Proteomes" id="UP000029964">
    <property type="component" value="Unassembled WGS sequence"/>
</dbReference>
<sequence length="227" mass="25149">MNTEPPPDVKERIRASYNAMANEYNTWTERHHHLRLSYLNELLSRCPELTSQAAQEAGVVLELGCGAGKPFLDTLLSRAPTVRAHANDLSDLQLDLARSNLADCKDRVEFHPGDMTRLDFAPGSLAAVVGLYTLIHLPQGEQADMLRRIGGWLRPGGVLLANFAVDETRGTVFENWLHEKGWVFWSGLGKEGTLEALKGAGLDVEKAEVEGDEEENFLWIIARKASS</sequence>
<reference evidence="3" key="1">
    <citation type="journal article" date="2014" name="Genome Announc.">
        <title>Genome sequence and annotation of Acremonium chrysogenum, producer of the beta-lactam antibiotic cephalosporin C.</title>
        <authorList>
            <person name="Terfehr D."/>
            <person name="Dahlmann T.A."/>
            <person name="Specht T."/>
            <person name="Zadra I."/>
            <person name="Kuernsteiner H."/>
            <person name="Kueck U."/>
        </authorList>
    </citation>
    <scope>NUCLEOTIDE SEQUENCE [LARGE SCALE GENOMIC DNA]</scope>
    <source>
        <strain evidence="3">ATCC 11550 / CBS 779.69 / DSM 880 / IAM 14645 / JCM 23072 / IMI 49137</strain>
    </source>
</reference>
<dbReference type="GO" id="GO:0032259">
    <property type="term" value="P:methylation"/>
    <property type="evidence" value="ECO:0007669"/>
    <property type="project" value="UniProtKB-KW"/>
</dbReference>
<evidence type="ECO:0000313" key="3">
    <source>
        <dbReference type="Proteomes" id="UP000029964"/>
    </source>
</evidence>
<name>A0A086SYN4_HAPC1</name>
<dbReference type="HOGENOM" id="CLU_060397_2_0_1"/>
<dbReference type="SUPFAM" id="SSF53335">
    <property type="entry name" value="S-adenosyl-L-methionine-dependent methyltransferases"/>
    <property type="match status" value="1"/>
</dbReference>
<keyword evidence="2" id="KW-0489">Methyltransferase</keyword>
<proteinExistence type="predicted"/>
<dbReference type="STRING" id="857340.A0A086SYN4"/>
<keyword evidence="3" id="KW-1185">Reference proteome</keyword>
<protein>
    <submittedName>
        <fullName evidence="2">Demethylrebeccamycin-D-glucose O-methyltransferase-like protein</fullName>
    </submittedName>
</protein>
<gene>
    <name evidence="2" type="ORF">ACRE_070540</name>
</gene>